<feature type="signal peptide" evidence="1">
    <location>
        <begin position="1"/>
        <end position="19"/>
    </location>
</feature>
<feature type="chain" id="PRO_5046322742" description="Lipoprotein" evidence="1">
    <location>
        <begin position="20"/>
        <end position="197"/>
    </location>
</feature>
<proteinExistence type="predicted"/>
<sequence length="197" mass="23038">MKKIILVCSVLAMFSSCITVNLNGHKLTEDVKQYDSLLLIFTDSEDTFYEWNEENYNYVINTRFNGLDQERNREKFAYHIRKYFNGTKIFNASQVFPLHKPIDYADFMGQIENINFDAILLVHSKGEWIHERVSDGDTVTKLNAEYHIFLIDKYDYQNVWIAKSDAVGSGGWNEFSDLYERISKDLASKLKENGFIN</sequence>
<accession>A0ABW4VI13</accession>
<dbReference type="EMBL" id="JBHUHR010000015">
    <property type="protein sequence ID" value="MFD2034307.1"/>
    <property type="molecule type" value="Genomic_DNA"/>
</dbReference>
<keyword evidence="3" id="KW-1185">Reference proteome</keyword>
<organism evidence="2 3">
    <name type="scientific">Belliella marina</name>
    <dbReference type="NCBI Taxonomy" id="1644146"/>
    <lineage>
        <taxon>Bacteria</taxon>
        <taxon>Pseudomonadati</taxon>
        <taxon>Bacteroidota</taxon>
        <taxon>Cytophagia</taxon>
        <taxon>Cytophagales</taxon>
        <taxon>Cyclobacteriaceae</taxon>
        <taxon>Belliella</taxon>
    </lineage>
</organism>
<evidence type="ECO:0008006" key="4">
    <source>
        <dbReference type="Google" id="ProtNLM"/>
    </source>
</evidence>
<dbReference type="PROSITE" id="PS51257">
    <property type="entry name" value="PROKAR_LIPOPROTEIN"/>
    <property type="match status" value="1"/>
</dbReference>
<gene>
    <name evidence="2" type="ORF">ACFSKL_05865</name>
</gene>
<name>A0ABW4VI13_9BACT</name>
<dbReference type="RefSeq" id="WP_376884327.1">
    <property type="nucleotide sequence ID" value="NZ_JBHUHR010000015.1"/>
</dbReference>
<keyword evidence="1" id="KW-0732">Signal</keyword>
<evidence type="ECO:0000256" key="1">
    <source>
        <dbReference type="SAM" id="SignalP"/>
    </source>
</evidence>
<protein>
    <recommendedName>
        <fullName evidence="4">Lipoprotein</fullName>
    </recommendedName>
</protein>
<evidence type="ECO:0000313" key="2">
    <source>
        <dbReference type="EMBL" id="MFD2034307.1"/>
    </source>
</evidence>
<dbReference type="Proteomes" id="UP001597361">
    <property type="component" value="Unassembled WGS sequence"/>
</dbReference>
<comment type="caution">
    <text evidence="2">The sequence shown here is derived from an EMBL/GenBank/DDBJ whole genome shotgun (WGS) entry which is preliminary data.</text>
</comment>
<reference evidence="3" key="1">
    <citation type="journal article" date="2019" name="Int. J. Syst. Evol. Microbiol.">
        <title>The Global Catalogue of Microorganisms (GCM) 10K type strain sequencing project: providing services to taxonomists for standard genome sequencing and annotation.</title>
        <authorList>
            <consortium name="The Broad Institute Genomics Platform"/>
            <consortium name="The Broad Institute Genome Sequencing Center for Infectious Disease"/>
            <person name="Wu L."/>
            <person name="Ma J."/>
        </authorList>
    </citation>
    <scope>NUCLEOTIDE SEQUENCE [LARGE SCALE GENOMIC DNA]</scope>
    <source>
        <strain evidence="3">CGMCC 1.15180</strain>
    </source>
</reference>
<evidence type="ECO:0000313" key="3">
    <source>
        <dbReference type="Proteomes" id="UP001597361"/>
    </source>
</evidence>